<comment type="caution">
    <text evidence="1">The sequence shown here is derived from an EMBL/GenBank/DDBJ whole genome shotgun (WGS) entry which is preliminary data.</text>
</comment>
<dbReference type="Proteomes" id="UP000034299">
    <property type="component" value="Unassembled WGS sequence"/>
</dbReference>
<accession>A0A0G0WK36</accession>
<proteinExistence type="predicted"/>
<evidence type="ECO:0008006" key="3">
    <source>
        <dbReference type="Google" id="ProtNLM"/>
    </source>
</evidence>
<gene>
    <name evidence="1" type="ORF">UU69_C0011G0002</name>
</gene>
<evidence type="ECO:0000313" key="1">
    <source>
        <dbReference type="EMBL" id="KKS13185.1"/>
    </source>
</evidence>
<evidence type="ECO:0000313" key="2">
    <source>
        <dbReference type="Proteomes" id="UP000034299"/>
    </source>
</evidence>
<dbReference type="AlphaFoldDB" id="A0A0G0WK36"/>
<sequence length="216" mass="25443">MRNSATPKIKHIYDLAKKMPYFGFDDLIGVETDQVYLKILFSRYAKAGKVVRLKKGLYVAKEYLDNLEKKGRLSAYIELVSNILYEPCYLSLDYILYKHNILTEMPVNFTLVSSRKTKTFTNIFGRFFYHKIRKELFCGFTATRKEGDFMILEATKAKSLFDFIYFRKNILSDKESVKELRLNLGDFTAKDKKELVSYIKIEKSKKMKIIINYLFS</sequence>
<dbReference type="EMBL" id="LCBP01000011">
    <property type="protein sequence ID" value="KKS13185.1"/>
    <property type="molecule type" value="Genomic_DNA"/>
</dbReference>
<protein>
    <recommendedName>
        <fullName evidence="3">Transcriptional regulator, AbiEi antitoxin, Type IV TA system</fullName>
    </recommendedName>
</protein>
<organism evidence="1 2">
    <name type="scientific">Candidatus Magasanikbacteria bacterium GW2011_GWA2_41_55</name>
    <dbReference type="NCBI Taxonomy" id="1619038"/>
    <lineage>
        <taxon>Bacteria</taxon>
        <taxon>Candidatus Magasanikiibacteriota</taxon>
    </lineage>
</organism>
<name>A0A0G0WK36_9BACT</name>
<reference evidence="1 2" key="1">
    <citation type="journal article" date="2015" name="Nature">
        <title>rRNA introns, odd ribosomes, and small enigmatic genomes across a large radiation of phyla.</title>
        <authorList>
            <person name="Brown C.T."/>
            <person name="Hug L.A."/>
            <person name="Thomas B.C."/>
            <person name="Sharon I."/>
            <person name="Castelle C.J."/>
            <person name="Singh A."/>
            <person name="Wilkins M.J."/>
            <person name="Williams K.H."/>
            <person name="Banfield J.F."/>
        </authorList>
    </citation>
    <scope>NUCLEOTIDE SEQUENCE [LARGE SCALE GENOMIC DNA]</scope>
</reference>